<dbReference type="InterPro" id="IPR028923">
    <property type="entry name" value="SAICAR_synt/ADE2_N"/>
</dbReference>
<evidence type="ECO:0000256" key="3">
    <source>
        <dbReference type="ARBA" id="ARBA00022741"/>
    </source>
</evidence>
<dbReference type="EMBL" id="PFHJ01000023">
    <property type="protein sequence ID" value="PIW91381.1"/>
    <property type="molecule type" value="Genomic_DNA"/>
</dbReference>
<dbReference type="PROSITE" id="PS01057">
    <property type="entry name" value="SAICAR_SYNTHETASE_1"/>
    <property type="match status" value="1"/>
</dbReference>
<proteinExistence type="inferred from homology"/>
<keyword evidence="2 7" id="KW-0436">Ligase</keyword>
<dbReference type="GO" id="GO:0005524">
    <property type="term" value="F:ATP binding"/>
    <property type="evidence" value="ECO:0007669"/>
    <property type="project" value="UniProtKB-KW"/>
</dbReference>
<keyword evidence="4 7" id="KW-0658">Purine biosynthesis</keyword>
<evidence type="ECO:0000256" key="1">
    <source>
        <dbReference type="ARBA" id="ARBA00004672"/>
    </source>
</evidence>
<protein>
    <recommendedName>
        <fullName evidence="7">Phosphoribosylaminoimidazole-succinocarboxamide synthase</fullName>
        <ecNumber evidence="7">6.3.2.6</ecNumber>
    </recommendedName>
    <alternativeName>
        <fullName evidence="7">SAICAR synthetase</fullName>
    </alternativeName>
</protein>
<keyword evidence="5 7" id="KW-0067">ATP-binding</keyword>
<evidence type="ECO:0000256" key="7">
    <source>
        <dbReference type="HAMAP-Rule" id="MF_00137"/>
    </source>
</evidence>
<evidence type="ECO:0000259" key="8">
    <source>
        <dbReference type="Pfam" id="PF01259"/>
    </source>
</evidence>
<comment type="catalytic activity">
    <reaction evidence="6 7">
        <text>5-amino-1-(5-phospho-D-ribosyl)imidazole-4-carboxylate + L-aspartate + ATP = (2S)-2-[5-amino-1-(5-phospho-beta-D-ribosyl)imidazole-4-carboxamido]succinate + ADP + phosphate + 2 H(+)</text>
        <dbReference type="Rhea" id="RHEA:22628"/>
        <dbReference type="ChEBI" id="CHEBI:15378"/>
        <dbReference type="ChEBI" id="CHEBI:29991"/>
        <dbReference type="ChEBI" id="CHEBI:30616"/>
        <dbReference type="ChEBI" id="CHEBI:43474"/>
        <dbReference type="ChEBI" id="CHEBI:58443"/>
        <dbReference type="ChEBI" id="CHEBI:77657"/>
        <dbReference type="ChEBI" id="CHEBI:456216"/>
        <dbReference type="EC" id="6.3.2.6"/>
    </reaction>
</comment>
<reference evidence="10" key="1">
    <citation type="submission" date="2017-09" db="EMBL/GenBank/DDBJ databases">
        <title>Depth-based differentiation of microbial function through sediment-hosted aquifers and enrichment of novel symbionts in the deep terrestrial subsurface.</title>
        <authorList>
            <person name="Probst A.J."/>
            <person name="Ladd B."/>
            <person name="Jarett J.K."/>
            <person name="Geller-Mcgrath D.E."/>
            <person name="Sieber C.M.K."/>
            <person name="Emerson J.B."/>
            <person name="Anantharaman K."/>
            <person name="Thomas B.C."/>
            <person name="Malmstrom R."/>
            <person name="Stieglmeier M."/>
            <person name="Klingl A."/>
            <person name="Woyke T."/>
            <person name="Ryan C.M."/>
            <person name="Banfield J.F."/>
        </authorList>
    </citation>
    <scope>NUCLEOTIDE SEQUENCE [LARGE SCALE GENOMIC DNA]</scope>
</reference>
<feature type="domain" description="SAICAR synthetase/ADE2 N-terminal" evidence="8">
    <location>
        <begin position="7"/>
        <end position="253"/>
    </location>
</feature>
<dbReference type="UniPathway" id="UPA00074">
    <property type="reaction ID" value="UER00131"/>
</dbReference>
<name>A0A2H9N1G8_9BACT</name>
<dbReference type="HAMAP" id="MF_00137">
    <property type="entry name" value="SAICAR_synth"/>
    <property type="match status" value="1"/>
</dbReference>
<dbReference type="SUPFAM" id="SSF56104">
    <property type="entry name" value="SAICAR synthase-like"/>
    <property type="match status" value="1"/>
</dbReference>
<evidence type="ECO:0000256" key="5">
    <source>
        <dbReference type="ARBA" id="ARBA00022840"/>
    </source>
</evidence>
<evidence type="ECO:0000256" key="6">
    <source>
        <dbReference type="ARBA" id="ARBA00048475"/>
    </source>
</evidence>
<sequence>MEARKDAEGKTKVIWPTSNKDVVLIENKDDITAGDGVRHDVIEHKGVLATEMTCNCFSLLNTKGIPTHFIERESERRFLALRVKMIPIELVARRIATGSYLKRHPETVEGTIFDPLVFEPFYKDDELHDPMMVWSDRRGCFELYNAKKPKTAGYLFDLDPRNILTPRGRPLGKQEMGELCDITCNVFLILERAWKELNVVLVDLKIECGWTPVALIVVADVIDNDSWRIWPGGDKTQMMDKQVYRDLKGTTVEALGAIKKNYTWVAETTRKFLR</sequence>
<dbReference type="InterPro" id="IPR050089">
    <property type="entry name" value="SAICAR_synthetase"/>
</dbReference>
<dbReference type="AlphaFoldDB" id="A0A2H9N1G8"/>
<dbReference type="Gene3D" id="3.30.200.20">
    <property type="entry name" value="Phosphorylase Kinase, domain 1"/>
    <property type="match status" value="1"/>
</dbReference>
<evidence type="ECO:0000313" key="10">
    <source>
        <dbReference type="Proteomes" id="UP000236840"/>
    </source>
</evidence>
<keyword evidence="3 7" id="KW-0547">Nucleotide-binding</keyword>
<comment type="pathway">
    <text evidence="1 7">Purine metabolism; IMP biosynthesis via de novo pathway; 5-amino-1-(5-phospho-D-ribosyl)imidazole-4-carboxamide from 5-amino-1-(5-phospho-D-ribosyl)imidazole-4-carboxylate: step 1/2.</text>
</comment>
<dbReference type="Gene3D" id="3.30.470.20">
    <property type="entry name" value="ATP-grasp fold, B domain"/>
    <property type="match status" value="1"/>
</dbReference>
<dbReference type="EC" id="6.3.2.6" evidence="7"/>
<evidence type="ECO:0000256" key="4">
    <source>
        <dbReference type="ARBA" id="ARBA00022755"/>
    </source>
</evidence>
<dbReference type="InterPro" id="IPR018236">
    <property type="entry name" value="SAICAR_synthetase_CS"/>
</dbReference>
<dbReference type="GO" id="GO:0006189">
    <property type="term" value="P:'de novo' IMP biosynthetic process"/>
    <property type="evidence" value="ECO:0007669"/>
    <property type="project" value="UniProtKB-UniRule"/>
</dbReference>
<dbReference type="Proteomes" id="UP000236840">
    <property type="component" value="Unassembled WGS sequence"/>
</dbReference>
<dbReference type="GO" id="GO:0004639">
    <property type="term" value="F:phosphoribosylaminoimidazolesuccinocarboxamide synthase activity"/>
    <property type="evidence" value="ECO:0007669"/>
    <property type="project" value="UniProtKB-UniRule"/>
</dbReference>
<accession>A0A2H9N1G8</accession>
<comment type="caution">
    <text evidence="9">The sequence shown here is derived from an EMBL/GenBank/DDBJ whole genome shotgun (WGS) entry which is preliminary data.</text>
</comment>
<dbReference type="PANTHER" id="PTHR43599:SF3">
    <property type="entry name" value="SI:DKEY-6E2.2"/>
    <property type="match status" value="1"/>
</dbReference>
<comment type="similarity">
    <text evidence="7">Belongs to the SAICAR synthetase family.</text>
</comment>
<gene>
    <name evidence="7" type="primary">purC</name>
    <name evidence="9" type="ORF">COZ90_00940</name>
</gene>
<evidence type="ECO:0000256" key="2">
    <source>
        <dbReference type="ARBA" id="ARBA00022598"/>
    </source>
</evidence>
<evidence type="ECO:0000313" key="9">
    <source>
        <dbReference type="EMBL" id="PIW91381.1"/>
    </source>
</evidence>
<dbReference type="Pfam" id="PF01259">
    <property type="entry name" value="SAICAR_synt"/>
    <property type="match status" value="1"/>
</dbReference>
<organism evidence="9 10">
    <name type="scientific">Candidatus Nealsonbacteria bacterium CG_4_8_14_3_um_filter_37_36</name>
    <dbReference type="NCBI Taxonomy" id="1974688"/>
    <lineage>
        <taxon>Bacteria</taxon>
        <taxon>Candidatus Nealsoniibacteriota</taxon>
    </lineage>
</organism>
<dbReference type="PANTHER" id="PTHR43599">
    <property type="entry name" value="MULTIFUNCTIONAL PROTEIN ADE2"/>
    <property type="match status" value="1"/>
</dbReference>